<protein>
    <submittedName>
        <fullName evidence="3">Uncharacterized protein</fullName>
    </submittedName>
</protein>
<comment type="caution">
    <text evidence="3">The sequence shown here is derived from an EMBL/GenBank/DDBJ whole genome shotgun (WGS) entry which is preliminary data.</text>
</comment>
<evidence type="ECO:0000313" key="3">
    <source>
        <dbReference type="EMBL" id="CAH0376398.1"/>
    </source>
</evidence>
<feature type="coiled-coil region" evidence="1">
    <location>
        <begin position="60"/>
        <end position="101"/>
    </location>
</feature>
<keyword evidence="4" id="KW-1185">Reference proteome</keyword>
<gene>
    <name evidence="3" type="ORF">PECAL_5P09770</name>
</gene>
<feature type="region of interest" description="Disordered" evidence="2">
    <location>
        <begin position="1570"/>
        <end position="1589"/>
    </location>
</feature>
<sequence length="1824" mass="204867">MASDEPTYEELLEENYELHEEKRALSSRIQALETDLAEHTGAGRESERRASEIGRLEKDLADATAHSHACKREIEKLKTERDMRQREHKRLETALQDKEERLSSILRGGVVNSVADEDIRQEDRQMHLTYERNLLEADQENEQIRAEMSTLESQVLVLQGALAVTAAERDEILAIRERNDVALEHSETKIEELNLLLEEARVQIQELSAERDAIDDALQATTKVVAQNEQKFRAQLEDSLVEIAKLRDTATLDNQEKMKQVQLELERAYLDAGRLDAENVELTVLADLLRNRIRDLESGHEHESILARRKHPDTGDISAELSSTKVSLYESKKKQHLIESEISGLEAELADDRDLLDIAAQQGGIGVAEAIRRNKWLKTVLRKRETEIEKCRLELSATREENESARIEHKMLKTALGDAGKVLLQMTAGAGHLTDVCPADAKTMAARCIDLASSSHLQKRSADIKGEAGKADTRKMQVQINDLESERARLLSQLHEAAPRVSGQGIRFIGLTDENLRKLQLYAMRLSRGVENIPIDAKCLRNGLETLSDVEPKSPALSEVCGELLKSKAEEHIRHLPACASSAGASSAIDTATVIPSSAQTPGHSTTKSTKAMHKNTSVNQPRARGTSCTYGGVSTPNIVVANLGHTATGPCDTDFCKTAIFGDWDGCPVANDQHVFNQPRLPNDIWARDLRWAHAALAEALELLDVSERECIQLGLTCGILSGQASEIRQNMSACYDVHLRKKRAMESKTSALRSKLAALQEQKAILEAKLQIYERIPGSGQVTVTRDDIGAPQSRFQEVARQMASYEVNELQMKRRHAILHEELKTEKIRRGQAENALSEVEATLRSRILYLELWKQGSVARIERLQAELDESSPNLPLSCVKAKRPVKTRLNMSAHSPITLQEKSWAKEMMVLRASLRKLNEESAATRRDCTRLQELASIATMQAISFAAELRRKQSEDAAEQKNDLIRIRQLEARSDNDRIIGKLQREIISTRTMYRLFARKYEAIHTELAHRERLMLKAESRRIRCDELLISLREEKQLQLEILNTTLRCAFCLPHSSTSRHTIAGADHDSEMSCNLLGLQDATNQQELELRASELAREKLEHRNAQLEIDLDTSKRLALCLTGSLASQGDTFRRIVSLNEEVKALKLQAIQGKYQITTLQEEKRRLNATVLSRETVLTKADRARVEAEARLISDVSGRGNPLSECKQCKMPLSNGWMLPSSTLDLEEMEIPLKELHISGGPIQQRECQPAGSVQNSDLPDQLHDEGDGVATQISSLALSQTETIAGNVHKPGLDLKLYDKGKNRKKRCEACDSRKYPALARANCSVEQQAHWTYSDGHMQKLQCFADTSPAAREPRNSRLEQVAAKTIKSLKTLVKFKVQALTNSDTRLEERHQVAKREIRRDRDKAGRITEQLYHEHESAIRRLRCAVAKSRSNPPDVVMGVNAQENTSHDVSEVDKVIKMNMNLESKLKIANTARERAESRCALVVSELEAQKNDLIMLSAKLQRAEEKQANTSPCRSDALQVHLLRKSLSQRDAQLKGLRDSLVKLKADLVAVEQANAFGSPRRKDLPTYTPDGAVQDPRSKAKELAQQLNLIRSEARAATRKNDLFCSQRDKYKLQLDRALHKIEYLRSNAQMAESQCRELDSALTNARRECSELRAVEAKLRKELPKRAGGEVSTNDIRGELEVLRAQNLVLRKTQGGHRSALCISAHPYQKLQHKPPKSLVLHDVKLGRCDPTTRAALIAALRLENQDLKLCIGEREGEIARLKPERACSDVYYHSKNRYAKTELKTLVDGLQLVMQRQGLHIRTLKSYAGL</sequence>
<dbReference type="PANTHER" id="PTHR23159:SF31">
    <property type="entry name" value="CENTROSOME-ASSOCIATED PROTEIN CEP250 ISOFORM X1"/>
    <property type="match status" value="1"/>
</dbReference>
<reference evidence="3" key="1">
    <citation type="submission" date="2021-11" db="EMBL/GenBank/DDBJ databases">
        <authorList>
            <consortium name="Genoscope - CEA"/>
            <person name="William W."/>
        </authorList>
    </citation>
    <scope>NUCLEOTIDE SEQUENCE</scope>
</reference>
<dbReference type="PANTHER" id="PTHR23159">
    <property type="entry name" value="CENTROSOMAL PROTEIN 2"/>
    <property type="match status" value="1"/>
</dbReference>
<evidence type="ECO:0000256" key="2">
    <source>
        <dbReference type="SAM" id="MobiDB-lite"/>
    </source>
</evidence>
<accession>A0A8J2SU75</accession>
<keyword evidence="1" id="KW-0175">Coiled coil</keyword>
<feature type="coiled-coil region" evidence="1">
    <location>
        <begin position="183"/>
        <end position="217"/>
    </location>
</feature>
<feature type="coiled-coil region" evidence="1">
    <location>
        <begin position="1089"/>
        <end position="1123"/>
    </location>
</feature>
<dbReference type="Proteomes" id="UP000789595">
    <property type="component" value="Unassembled WGS sequence"/>
</dbReference>
<feature type="coiled-coil region" evidence="1">
    <location>
        <begin position="127"/>
        <end position="154"/>
    </location>
</feature>
<evidence type="ECO:0000313" key="4">
    <source>
        <dbReference type="Proteomes" id="UP000789595"/>
    </source>
</evidence>
<evidence type="ECO:0000256" key="1">
    <source>
        <dbReference type="SAM" id="Coils"/>
    </source>
</evidence>
<feature type="coiled-coil region" evidence="1">
    <location>
        <begin position="744"/>
        <end position="778"/>
    </location>
</feature>
<feature type="coiled-coil region" evidence="1">
    <location>
        <begin position="1592"/>
        <end position="1675"/>
    </location>
</feature>
<feature type="coiled-coil region" evidence="1">
    <location>
        <begin position="1469"/>
        <end position="1517"/>
    </location>
</feature>
<feature type="region of interest" description="Disordered" evidence="2">
    <location>
        <begin position="596"/>
        <end position="628"/>
    </location>
</feature>
<feature type="coiled-coil region" evidence="1">
    <location>
        <begin position="381"/>
        <end position="408"/>
    </location>
</feature>
<name>A0A8J2SU75_9STRA</name>
<proteinExistence type="predicted"/>
<dbReference type="EMBL" id="CAKKNE010000005">
    <property type="protein sequence ID" value="CAH0376398.1"/>
    <property type="molecule type" value="Genomic_DNA"/>
</dbReference>
<organism evidence="3 4">
    <name type="scientific">Pelagomonas calceolata</name>
    <dbReference type="NCBI Taxonomy" id="35677"/>
    <lineage>
        <taxon>Eukaryota</taxon>
        <taxon>Sar</taxon>
        <taxon>Stramenopiles</taxon>
        <taxon>Ochrophyta</taxon>
        <taxon>Pelagophyceae</taxon>
        <taxon>Pelagomonadales</taxon>
        <taxon>Pelagomonadaceae</taxon>
        <taxon>Pelagomonas</taxon>
    </lineage>
</organism>
<dbReference type="OrthoDB" id="73291at2759"/>